<gene>
    <name evidence="18" type="ORF">CLODIP_2_CD12413</name>
</gene>
<proteinExistence type="inferred from homology"/>
<dbReference type="GO" id="GO:0005634">
    <property type="term" value="C:nucleus"/>
    <property type="evidence" value="ECO:0007669"/>
    <property type="project" value="TreeGrafter"/>
</dbReference>
<evidence type="ECO:0000256" key="5">
    <source>
        <dbReference type="ARBA" id="ARBA00022701"/>
    </source>
</evidence>
<evidence type="ECO:0000313" key="19">
    <source>
        <dbReference type="Proteomes" id="UP000494165"/>
    </source>
</evidence>
<dbReference type="SUPFAM" id="SSF52540">
    <property type="entry name" value="P-loop containing nucleoside triphosphate hydrolases"/>
    <property type="match status" value="1"/>
</dbReference>
<keyword evidence="12" id="KW-0131">Cell cycle</keyword>
<evidence type="ECO:0000256" key="14">
    <source>
        <dbReference type="PROSITE-ProRule" id="PRU00283"/>
    </source>
</evidence>
<evidence type="ECO:0000256" key="15">
    <source>
        <dbReference type="SAM" id="Coils"/>
    </source>
</evidence>
<keyword evidence="7" id="KW-0498">Mitosis</keyword>
<dbReference type="GO" id="GO:0008574">
    <property type="term" value="F:plus-end-directed microtubule motor activity"/>
    <property type="evidence" value="ECO:0007669"/>
    <property type="project" value="TreeGrafter"/>
</dbReference>
<evidence type="ECO:0000256" key="7">
    <source>
        <dbReference type="ARBA" id="ARBA00022776"/>
    </source>
</evidence>
<dbReference type="GO" id="GO:0072686">
    <property type="term" value="C:mitotic spindle"/>
    <property type="evidence" value="ECO:0007669"/>
    <property type="project" value="TreeGrafter"/>
</dbReference>
<dbReference type="InterPro" id="IPR001752">
    <property type="entry name" value="Kinesin_motor_dom"/>
</dbReference>
<keyword evidence="5" id="KW-0493">Microtubule</keyword>
<dbReference type="GO" id="GO:0090307">
    <property type="term" value="P:mitotic spindle assembly"/>
    <property type="evidence" value="ECO:0007669"/>
    <property type="project" value="TreeGrafter"/>
</dbReference>
<protein>
    <recommendedName>
        <fullName evidence="17">Kinesin motor domain-containing protein</fullName>
    </recommendedName>
</protein>
<dbReference type="GO" id="GO:0008017">
    <property type="term" value="F:microtubule binding"/>
    <property type="evidence" value="ECO:0007669"/>
    <property type="project" value="InterPro"/>
</dbReference>
<dbReference type="Proteomes" id="UP000494165">
    <property type="component" value="Unassembled WGS sequence"/>
</dbReference>
<dbReference type="InterPro" id="IPR047241">
    <property type="entry name" value="KIF11-like_kin_motor_dom"/>
</dbReference>
<organism evidence="18 19">
    <name type="scientific">Cloeon dipterum</name>
    <dbReference type="NCBI Taxonomy" id="197152"/>
    <lineage>
        <taxon>Eukaryota</taxon>
        <taxon>Metazoa</taxon>
        <taxon>Ecdysozoa</taxon>
        <taxon>Arthropoda</taxon>
        <taxon>Hexapoda</taxon>
        <taxon>Insecta</taxon>
        <taxon>Pterygota</taxon>
        <taxon>Palaeoptera</taxon>
        <taxon>Ephemeroptera</taxon>
        <taxon>Pisciforma</taxon>
        <taxon>Baetidae</taxon>
        <taxon>Cloeon</taxon>
    </lineage>
</organism>
<comment type="similarity">
    <text evidence="13">Belongs to the TRAFAC class myosin-kinesin ATPase superfamily. Kinesin family. KIN-5/BimC subfamily.</text>
</comment>
<evidence type="ECO:0000256" key="12">
    <source>
        <dbReference type="ARBA" id="ARBA00023306"/>
    </source>
</evidence>
<keyword evidence="19" id="KW-1185">Reference proteome</keyword>
<feature type="coiled-coil region" evidence="15">
    <location>
        <begin position="881"/>
        <end position="915"/>
    </location>
</feature>
<keyword evidence="3" id="KW-0597">Phosphoprotein</keyword>
<keyword evidence="9 15" id="KW-0175">Coiled coil</keyword>
<dbReference type="GO" id="GO:0051231">
    <property type="term" value="P:spindle elongation"/>
    <property type="evidence" value="ECO:0007669"/>
    <property type="project" value="TreeGrafter"/>
</dbReference>
<dbReference type="CDD" id="cd01364">
    <property type="entry name" value="KISc_BimC_Eg5"/>
    <property type="match status" value="1"/>
</dbReference>
<feature type="region of interest" description="Disordered" evidence="16">
    <location>
        <begin position="947"/>
        <end position="1038"/>
    </location>
</feature>
<comment type="caution">
    <text evidence="18">The sequence shown here is derived from an EMBL/GenBank/DDBJ whole genome shotgun (WGS) entry which is preliminary data.</text>
</comment>
<evidence type="ECO:0000256" key="2">
    <source>
        <dbReference type="ARBA" id="ARBA00022490"/>
    </source>
</evidence>
<dbReference type="InterPro" id="IPR019821">
    <property type="entry name" value="Kinesin_motor_CS"/>
</dbReference>
<dbReference type="Pfam" id="PF13931">
    <property type="entry name" value="Microtub_bind"/>
    <property type="match status" value="1"/>
</dbReference>
<dbReference type="GO" id="GO:0051301">
    <property type="term" value="P:cell division"/>
    <property type="evidence" value="ECO:0007669"/>
    <property type="project" value="UniProtKB-KW"/>
</dbReference>
<evidence type="ECO:0000256" key="16">
    <source>
        <dbReference type="SAM" id="MobiDB-lite"/>
    </source>
</evidence>
<keyword evidence="10 14" id="KW-0505">Motor protein</keyword>
<evidence type="ECO:0000256" key="10">
    <source>
        <dbReference type="ARBA" id="ARBA00023175"/>
    </source>
</evidence>
<feature type="binding site" evidence="14">
    <location>
        <begin position="100"/>
        <end position="107"/>
    </location>
    <ligand>
        <name>ATP</name>
        <dbReference type="ChEBI" id="CHEBI:30616"/>
    </ligand>
</feature>
<keyword evidence="8 14" id="KW-0067">ATP-binding</keyword>
<feature type="domain" description="Kinesin motor" evidence="17">
    <location>
        <begin position="15"/>
        <end position="356"/>
    </location>
</feature>
<evidence type="ECO:0000256" key="1">
    <source>
        <dbReference type="ARBA" id="ARBA00004245"/>
    </source>
</evidence>
<evidence type="ECO:0000256" key="6">
    <source>
        <dbReference type="ARBA" id="ARBA00022741"/>
    </source>
</evidence>
<dbReference type="SMART" id="SM00129">
    <property type="entry name" value="KISc"/>
    <property type="match status" value="1"/>
</dbReference>
<feature type="coiled-coil region" evidence="15">
    <location>
        <begin position="690"/>
        <end position="764"/>
    </location>
</feature>
<evidence type="ECO:0000256" key="9">
    <source>
        <dbReference type="ARBA" id="ARBA00023054"/>
    </source>
</evidence>
<dbReference type="GO" id="GO:0005524">
    <property type="term" value="F:ATP binding"/>
    <property type="evidence" value="ECO:0007669"/>
    <property type="project" value="UniProtKB-UniRule"/>
</dbReference>
<evidence type="ECO:0000313" key="18">
    <source>
        <dbReference type="EMBL" id="CAB3364921.1"/>
    </source>
</evidence>
<dbReference type="AlphaFoldDB" id="A0A8S1C9D5"/>
<dbReference type="PROSITE" id="PS00411">
    <property type="entry name" value="KINESIN_MOTOR_1"/>
    <property type="match status" value="1"/>
</dbReference>
<accession>A0A8S1C9D5</accession>
<dbReference type="PROSITE" id="PS50067">
    <property type="entry name" value="KINESIN_MOTOR_2"/>
    <property type="match status" value="1"/>
</dbReference>
<evidence type="ECO:0000256" key="13">
    <source>
        <dbReference type="ARBA" id="ARBA00034704"/>
    </source>
</evidence>
<reference evidence="18 19" key="1">
    <citation type="submission" date="2020-04" db="EMBL/GenBank/DDBJ databases">
        <authorList>
            <person name="Alioto T."/>
            <person name="Alioto T."/>
            <person name="Gomez Garrido J."/>
        </authorList>
    </citation>
    <scope>NUCLEOTIDE SEQUENCE [LARGE SCALE GENOMIC DNA]</scope>
</reference>
<comment type="subcellular location">
    <subcellularLocation>
        <location evidence="1">Cytoplasm</location>
        <location evidence="1">Cytoskeleton</location>
    </subcellularLocation>
</comment>
<keyword evidence="4" id="KW-0132">Cell division</keyword>
<dbReference type="InterPro" id="IPR025901">
    <property type="entry name" value="Kinesin-assoc_MT-bd_dom"/>
</dbReference>
<dbReference type="InterPro" id="IPR036961">
    <property type="entry name" value="Kinesin_motor_dom_sf"/>
</dbReference>
<dbReference type="InterPro" id="IPR027417">
    <property type="entry name" value="P-loop_NTPase"/>
</dbReference>
<dbReference type="Gene3D" id="3.40.850.10">
    <property type="entry name" value="Kinesin motor domain"/>
    <property type="match status" value="1"/>
</dbReference>
<sequence length="1038" mass="116704">MATPKCGPSVIKRENIQVYARVRPMNEKERLERKNMNVVELKSNREVVVRDRTNHTLTRTFAFDRAFGPTSKQVDVYKAVAQPMIAEVLEGYNCTIFAYGQTGTGKTFTMEGERADNDATWEKLYFQDPLCGLVPRVLSHMFDELRLKNIEFTMAVSYLELYNEELIDLLSPEEDNSKLRLFEDASSKGSVIVQGLTDVRVLDKKQVYEILSRGSKKRQTAATFMNASSSRSHTIFTVTIHIREATEAGEDLIRTGKINLVDLAGSENISRSGATNQRAKEAGNINQSLLTLGRVITALVEKTPHVPYRESKLTRLLQDSLGGKTKTAIVATVSPVLANLEETLSTLDYAHRAKSITNRPQINQRLSKQAFIKEYDQEIERLRKDLMAQRLGSGIYVDPENYREMEEKIVRLDVEVLEKIQNIRALEEEREKREAHMTELTEQLQETTEQLQDTTEQLHRTETTLMITEKTLVEKEVLLENHVNTEENLKVETNQLIEVTDATTSDLAKTHDALLRRQRLEMENQTVAGVFSAQLNRQVQEGKLSLEESCSAHERHLANIASGISQSGQLQSEMSALFSSRVAAIREQFMFKQMNQLFHVQHEQMVDLERQAVQLADSNCENIARMLMNFVAQQQEQLAQASLEKLRENLTLHYNMVDATVADIYTGCIDQVTAREKDLQGEFLTMKSKAENLEFELAAAKKKIEQLRANIVSSRTSSNTSYQDISAFLQEVLEKTKQKLSTACQQNEENYGQLEDQLQSFSDDMELHIQKASVMEHEAEACAERSSAWTTSTIDSLSKSKEETHLNVLREASIADEEVQAANAVLTKVSESVVAQGRELETAINEGGAALVASSKKRVDTRQEQLVAQETLLRQTETGMATAAADAIAAVEDKKAQMEQQLAESVLEVEATRKATCEAKAAASRNLDAVQSSVDKFLASDLQKYAPTGATPAKQDRDYPRELKFSSPAPRVLARFYANQQNRPRERQDSGVTSPDGSPTSNKTSNHENEAQDVLDAVDMPKKTEQSRDSRRILGSRN</sequence>
<evidence type="ECO:0000256" key="11">
    <source>
        <dbReference type="ARBA" id="ARBA00023212"/>
    </source>
</evidence>
<dbReference type="PANTHER" id="PTHR47970:SF12">
    <property type="entry name" value="KINESIN FAMILY MEMBER 11"/>
    <property type="match status" value="1"/>
</dbReference>
<dbReference type="EMBL" id="CADEPI010000018">
    <property type="protein sequence ID" value="CAB3364921.1"/>
    <property type="molecule type" value="Genomic_DNA"/>
</dbReference>
<feature type="compositionally biased region" description="Basic and acidic residues" evidence="16">
    <location>
        <begin position="1019"/>
        <end position="1032"/>
    </location>
</feature>
<dbReference type="Pfam" id="PF00225">
    <property type="entry name" value="Kinesin"/>
    <property type="match status" value="1"/>
</dbReference>
<keyword evidence="6 14" id="KW-0547">Nucleotide-binding</keyword>
<dbReference type="FunFam" id="3.40.850.10:FF:000051">
    <property type="entry name" value="Kinesin-like protein bimC"/>
    <property type="match status" value="1"/>
</dbReference>
<evidence type="ECO:0000259" key="17">
    <source>
        <dbReference type="PROSITE" id="PS50067"/>
    </source>
</evidence>
<dbReference type="GO" id="GO:0007018">
    <property type="term" value="P:microtubule-based movement"/>
    <property type="evidence" value="ECO:0007669"/>
    <property type="project" value="InterPro"/>
</dbReference>
<name>A0A8S1C9D5_9INSE</name>
<feature type="coiled-coil region" evidence="15">
    <location>
        <begin position="372"/>
        <end position="464"/>
    </location>
</feature>
<dbReference type="GO" id="GO:0005876">
    <property type="term" value="C:spindle microtubule"/>
    <property type="evidence" value="ECO:0007669"/>
    <property type="project" value="TreeGrafter"/>
</dbReference>
<evidence type="ECO:0000256" key="3">
    <source>
        <dbReference type="ARBA" id="ARBA00022553"/>
    </source>
</evidence>
<evidence type="ECO:0000256" key="4">
    <source>
        <dbReference type="ARBA" id="ARBA00022618"/>
    </source>
</evidence>
<keyword evidence="11" id="KW-0206">Cytoskeleton</keyword>
<keyword evidence="2" id="KW-0963">Cytoplasm</keyword>
<feature type="compositionally biased region" description="Basic and acidic residues" evidence="16">
    <location>
        <begin position="954"/>
        <end position="964"/>
    </location>
</feature>
<dbReference type="InterPro" id="IPR047149">
    <property type="entry name" value="KIF11-like"/>
</dbReference>
<feature type="compositionally biased region" description="Polar residues" evidence="16">
    <location>
        <begin position="990"/>
        <end position="1004"/>
    </location>
</feature>
<dbReference type="PANTHER" id="PTHR47970">
    <property type="entry name" value="KINESIN-LIKE PROTEIN KIF11"/>
    <property type="match status" value="1"/>
</dbReference>
<dbReference type="PRINTS" id="PR00380">
    <property type="entry name" value="KINESINHEAVY"/>
</dbReference>
<dbReference type="OrthoDB" id="3176171at2759"/>
<evidence type="ECO:0000256" key="8">
    <source>
        <dbReference type="ARBA" id="ARBA00022840"/>
    </source>
</evidence>